<dbReference type="VEuPathDB" id="FungiDB:RhiirFUN_007836"/>
<name>A0A2I1HE96_9GLOM</name>
<dbReference type="VEuPathDB" id="FungiDB:RhiirA1_461028"/>
<dbReference type="Proteomes" id="UP000234323">
    <property type="component" value="Unassembled WGS sequence"/>
</dbReference>
<organism evidence="1 2">
    <name type="scientific">Rhizophagus irregularis</name>
    <dbReference type="NCBI Taxonomy" id="588596"/>
    <lineage>
        <taxon>Eukaryota</taxon>
        <taxon>Fungi</taxon>
        <taxon>Fungi incertae sedis</taxon>
        <taxon>Mucoromycota</taxon>
        <taxon>Glomeromycotina</taxon>
        <taxon>Glomeromycetes</taxon>
        <taxon>Glomerales</taxon>
        <taxon>Glomeraceae</taxon>
        <taxon>Rhizophagus</taxon>
    </lineage>
</organism>
<keyword evidence="2" id="KW-1185">Reference proteome</keyword>
<evidence type="ECO:0008006" key="3">
    <source>
        <dbReference type="Google" id="ProtNLM"/>
    </source>
</evidence>
<dbReference type="PANTHER" id="PTHR19446">
    <property type="entry name" value="REVERSE TRANSCRIPTASES"/>
    <property type="match status" value="1"/>
</dbReference>
<proteinExistence type="predicted"/>
<dbReference type="AlphaFoldDB" id="A0A2I1HE96"/>
<feature type="non-terminal residue" evidence="1">
    <location>
        <position position="348"/>
    </location>
</feature>
<comment type="caution">
    <text evidence="1">The sequence shown here is derived from an EMBL/GenBank/DDBJ whole genome shotgun (WGS) entry which is preliminary data.</text>
</comment>
<dbReference type="VEuPathDB" id="FungiDB:FUN_005475"/>
<sequence>MDADQWNIFQIEINKNAYVSFENYLTDTSFNTHSPQHFVNERMKKIQKDIEDALKLANVQKYKRGAPKRNELPLHIRRQFNQLYQLASLKRYLKDKLSIFKNKNNFLEINDTLNQNQSLQEQVDLKDIIEAFNKHWKCKRKWLSKLLRLNNVPSVNPLPLFLDTVSELEMIISSINQLEILINKQLTSDRSKMLNSILERHPRKITLDRIKYTENEEIKFSNDRNKITEITNHHFQNIGLSSTNTSKYDPLIGLDDYWKDFYQKRQNVPREDIELLSSDIGMEELQEIIKTLPNNKAPGLSKLSYEIIKKLPDNFLKEILYLFNFSLSNNVIPDSWQQALLYPIPKPR</sequence>
<evidence type="ECO:0000313" key="1">
    <source>
        <dbReference type="EMBL" id="PKY57198.1"/>
    </source>
</evidence>
<accession>A0A2I1HE96</accession>
<evidence type="ECO:0000313" key="2">
    <source>
        <dbReference type="Proteomes" id="UP000234323"/>
    </source>
</evidence>
<reference evidence="1 2" key="1">
    <citation type="submission" date="2015-10" db="EMBL/GenBank/DDBJ databases">
        <title>Genome analyses suggest a sexual origin of heterokaryosis in a supposedly ancient asexual fungus.</title>
        <authorList>
            <person name="Ropars J."/>
            <person name="Sedzielewska K."/>
            <person name="Noel J."/>
            <person name="Charron P."/>
            <person name="Farinelli L."/>
            <person name="Marton T."/>
            <person name="Kruger M."/>
            <person name="Pelin A."/>
            <person name="Brachmann A."/>
            <person name="Corradi N."/>
        </authorList>
    </citation>
    <scope>NUCLEOTIDE SEQUENCE [LARGE SCALE GENOMIC DNA]</scope>
    <source>
        <strain evidence="1 2">A4</strain>
    </source>
</reference>
<protein>
    <recommendedName>
        <fullName evidence="3">RNA-directed DNA polymerase from mobile element jockey-like</fullName>
    </recommendedName>
</protein>
<gene>
    <name evidence="1" type="ORF">RhiirA4_478103</name>
</gene>
<dbReference type="EMBL" id="LLXI01002464">
    <property type="protein sequence ID" value="PKY57198.1"/>
    <property type="molecule type" value="Genomic_DNA"/>
</dbReference>